<sequence>MGSMLCGSSAVVRFMKPSMRLPLDTYCTEQDLNTVKRLQTEVDQELRRPGILPRPYQRLHPKLESS</sequence>
<organism evidence="2 3">
    <name type="scientific">Planoprotostelium fungivorum</name>
    <dbReference type="NCBI Taxonomy" id="1890364"/>
    <lineage>
        <taxon>Eukaryota</taxon>
        <taxon>Amoebozoa</taxon>
        <taxon>Evosea</taxon>
        <taxon>Variosea</taxon>
        <taxon>Cavosteliida</taxon>
        <taxon>Cavosteliaceae</taxon>
        <taxon>Planoprotostelium</taxon>
    </lineage>
</organism>
<dbReference type="EMBL" id="MDYQ01000002">
    <property type="protein sequence ID" value="PRP89633.1"/>
    <property type="molecule type" value="Genomic_DNA"/>
</dbReference>
<dbReference type="AlphaFoldDB" id="A0A2P6P094"/>
<comment type="caution">
    <text evidence="2">The sequence shown here is derived from an EMBL/GenBank/DDBJ whole genome shotgun (WGS) entry which is preliminary data.</text>
</comment>
<proteinExistence type="predicted"/>
<dbReference type="InParanoid" id="A0A2P6P094"/>
<dbReference type="Proteomes" id="UP000241769">
    <property type="component" value="Unassembled WGS sequence"/>
</dbReference>
<evidence type="ECO:0000256" key="1">
    <source>
        <dbReference type="SAM" id="MobiDB-lite"/>
    </source>
</evidence>
<protein>
    <submittedName>
        <fullName evidence="2">Uncharacterized protein</fullName>
    </submittedName>
</protein>
<name>A0A2P6P094_9EUKA</name>
<evidence type="ECO:0000313" key="3">
    <source>
        <dbReference type="Proteomes" id="UP000241769"/>
    </source>
</evidence>
<gene>
    <name evidence="2" type="ORF">PROFUN_00897</name>
</gene>
<accession>A0A2P6P094</accession>
<feature type="region of interest" description="Disordered" evidence="1">
    <location>
        <begin position="43"/>
        <end position="66"/>
    </location>
</feature>
<evidence type="ECO:0000313" key="2">
    <source>
        <dbReference type="EMBL" id="PRP89633.1"/>
    </source>
</evidence>
<reference evidence="2 3" key="1">
    <citation type="journal article" date="2018" name="Genome Biol. Evol.">
        <title>Multiple Roots of Fruiting Body Formation in Amoebozoa.</title>
        <authorList>
            <person name="Hillmann F."/>
            <person name="Forbes G."/>
            <person name="Novohradska S."/>
            <person name="Ferling I."/>
            <person name="Riege K."/>
            <person name="Groth M."/>
            <person name="Westermann M."/>
            <person name="Marz M."/>
            <person name="Spaller T."/>
            <person name="Winckler T."/>
            <person name="Schaap P."/>
            <person name="Glockner G."/>
        </authorList>
    </citation>
    <scope>NUCLEOTIDE SEQUENCE [LARGE SCALE GENOMIC DNA]</scope>
    <source>
        <strain evidence="2 3">Jena</strain>
    </source>
</reference>
<keyword evidence="3" id="KW-1185">Reference proteome</keyword>